<evidence type="ECO:0008006" key="3">
    <source>
        <dbReference type="Google" id="ProtNLM"/>
    </source>
</evidence>
<dbReference type="EMBL" id="RRZA01000126">
    <property type="protein sequence ID" value="MBE0459863.1"/>
    <property type="molecule type" value="Genomic_DNA"/>
</dbReference>
<accession>A0ABR9FSP8</accession>
<reference evidence="1 2" key="1">
    <citation type="submission" date="2020-07" db="EMBL/GenBank/DDBJ databases">
        <title>Halophilic bacteria isolated from french cheeses.</title>
        <authorList>
            <person name="Kothe C.I."/>
            <person name="Farah-Kraiem B."/>
            <person name="Renault P."/>
            <person name="Dridi B."/>
        </authorList>
    </citation>
    <scope>NUCLEOTIDE SEQUENCE [LARGE SCALE GENOMIC DNA]</scope>
    <source>
        <strain evidence="1 2">FME14</strain>
    </source>
</reference>
<keyword evidence="2" id="KW-1185">Reference proteome</keyword>
<sequence>MKQFASEKLSFTNGFQAIPGFPSNGFRADGLLTDGNVVIALEVEVKQTHPDTNVGKYWLLSQYQAYEKVILFHVYTPEYTSYPWRLQLGQFYASKMAIELPFEYELVDQREAIDTNSSFEAVTRILEQRILGEFGVIAGKSQNA</sequence>
<dbReference type="RefSeq" id="WP_063529658.1">
    <property type="nucleotide sequence ID" value="NZ_JBQELX010000006.1"/>
</dbReference>
<protein>
    <recommendedName>
        <fullName evidence="3">Endonuclease</fullName>
    </recommendedName>
</protein>
<name>A0ABR9FSP8_9GAMM</name>
<proteinExistence type="predicted"/>
<dbReference type="Proteomes" id="UP000707245">
    <property type="component" value="Unassembled WGS sequence"/>
</dbReference>
<comment type="caution">
    <text evidence="1">The sequence shown here is derived from an EMBL/GenBank/DDBJ whole genome shotgun (WGS) entry which is preliminary data.</text>
</comment>
<evidence type="ECO:0000313" key="1">
    <source>
        <dbReference type="EMBL" id="MBE0459863.1"/>
    </source>
</evidence>
<evidence type="ECO:0000313" key="2">
    <source>
        <dbReference type="Proteomes" id="UP000707245"/>
    </source>
</evidence>
<gene>
    <name evidence="1" type="ORF">EI167_21050</name>
</gene>
<organism evidence="1 2">
    <name type="scientific">Pseudoalteromonas prydzensis</name>
    <dbReference type="NCBI Taxonomy" id="182141"/>
    <lineage>
        <taxon>Bacteria</taxon>
        <taxon>Pseudomonadati</taxon>
        <taxon>Pseudomonadota</taxon>
        <taxon>Gammaproteobacteria</taxon>
        <taxon>Alteromonadales</taxon>
        <taxon>Pseudoalteromonadaceae</taxon>
        <taxon>Pseudoalteromonas</taxon>
    </lineage>
</organism>